<dbReference type="InterPro" id="IPR001789">
    <property type="entry name" value="Sig_transdc_resp-reg_receiver"/>
</dbReference>
<evidence type="ECO:0000256" key="1">
    <source>
        <dbReference type="ARBA" id="ARBA00022553"/>
    </source>
</evidence>
<dbReference type="InterPro" id="IPR011006">
    <property type="entry name" value="CheY-like_superfamily"/>
</dbReference>
<evidence type="ECO:0000313" key="5">
    <source>
        <dbReference type="EMBL" id="MBK1696204.1"/>
    </source>
</evidence>
<feature type="domain" description="Response regulatory" evidence="4">
    <location>
        <begin position="13"/>
        <end position="128"/>
    </location>
</feature>
<dbReference type="PROSITE" id="PS50110">
    <property type="entry name" value="RESPONSE_REGULATORY"/>
    <property type="match status" value="1"/>
</dbReference>
<dbReference type="Pfam" id="PF00072">
    <property type="entry name" value="Response_reg"/>
    <property type="match status" value="1"/>
</dbReference>
<sequence>MAQHAPTSPTAGTILVVDDDALVRDMVQTALTRAGYRVILARDGNTAIELLDIAAPDLILTDLFMPHCDGIELLRSGQLSKVDVPVIAMSGGYAGIDMLHAAKALGAVAAIAKPFMPNELTDLVRRTLTTPEEPARPTAPAEQPSRMAVANTSSR</sequence>
<dbReference type="GO" id="GO:0000160">
    <property type="term" value="P:phosphorelay signal transduction system"/>
    <property type="evidence" value="ECO:0007669"/>
    <property type="project" value="InterPro"/>
</dbReference>
<accession>A0A934QG82</accession>
<dbReference type="PANTHER" id="PTHR44591">
    <property type="entry name" value="STRESS RESPONSE REGULATOR PROTEIN 1"/>
    <property type="match status" value="1"/>
</dbReference>
<evidence type="ECO:0000256" key="3">
    <source>
        <dbReference type="SAM" id="MobiDB-lite"/>
    </source>
</evidence>
<protein>
    <submittedName>
        <fullName evidence="5">Response regulator</fullName>
    </submittedName>
</protein>
<feature type="compositionally biased region" description="Low complexity" evidence="3">
    <location>
        <begin position="129"/>
        <end position="142"/>
    </location>
</feature>
<dbReference type="Gene3D" id="3.40.50.2300">
    <property type="match status" value="1"/>
</dbReference>
<dbReference type="Proteomes" id="UP000778970">
    <property type="component" value="Unassembled WGS sequence"/>
</dbReference>
<name>A0A934QG82_9PROT</name>
<keyword evidence="6" id="KW-1185">Reference proteome</keyword>
<organism evidence="5 6">
    <name type="scientific">Rhodovibrio salinarum</name>
    <dbReference type="NCBI Taxonomy" id="1087"/>
    <lineage>
        <taxon>Bacteria</taxon>
        <taxon>Pseudomonadati</taxon>
        <taxon>Pseudomonadota</taxon>
        <taxon>Alphaproteobacteria</taxon>
        <taxon>Rhodospirillales</taxon>
        <taxon>Rhodovibrionaceae</taxon>
        <taxon>Rhodovibrio</taxon>
    </lineage>
</organism>
<evidence type="ECO:0000256" key="2">
    <source>
        <dbReference type="PROSITE-ProRule" id="PRU00169"/>
    </source>
</evidence>
<feature type="modified residue" description="4-aspartylphosphate" evidence="2">
    <location>
        <position position="62"/>
    </location>
</feature>
<comment type="caution">
    <text evidence="5">The sequence shown here is derived from an EMBL/GenBank/DDBJ whole genome shotgun (WGS) entry which is preliminary data.</text>
</comment>
<reference evidence="5" key="1">
    <citation type="submission" date="2017-08" db="EMBL/GenBank/DDBJ databases">
        <authorList>
            <person name="Imhoff J.F."/>
            <person name="Rahn T."/>
            <person name="Kuenzel S."/>
            <person name="Neulinger S.C."/>
        </authorList>
    </citation>
    <scope>NUCLEOTIDE SEQUENCE</scope>
    <source>
        <strain evidence="5">DSM 9154</strain>
    </source>
</reference>
<dbReference type="PANTHER" id="PTHR44591:SF23">
    <property type="entry name" value="CHEY SUBFAMILY"/>
    <property type="match status" value="1"/>
</dbReference>
<dbReference type="AlphaFoldDB" id="A0A934QG82"/>
<dbReference type="InterPro" id="IPR050595">
    <property type="entry name" value="Bact_response_regulator"/>
</dbReference>
<reference evidence="5" key="2">
    <citation type="journal article" date="2020" name="Microorganisms">
        <title>Osmotic Adaptation and Compatible Solute Biosynthesis of Phototrophic Bacteria as Revealed from Genome Analyses.</title>
        <authorList>
            <person name="Imhoff J.F."/>
            <person name="Rahn T."/>
            <person name="Kunzel S."/>
            <person name="Keller A."/>
            <person name="Neulinger S.C."/>
        </authorList>
    </citation>
    <scope>NUCLEOTIDE SEQUENCE</scope>
    <source>
        <strain evidence="5">DSM 9154</strain>
    </source>
</reference>
<gene>
    <name evidence="5" type="ORF">CKO21_02965</name>
</gene>
<evidence type="ECO:0000313" key="6">
    <source>
        <dbReference type="Proteomes" id="UP000778970"/>
    </source>
</evidence>
<feature type="region of interest" description="Disordered" evidence="3">
    <location>
        <begin position="129"/>
        <end position="155"/>
    </location>
</feature>
<dbReference type="CDD" id="cd00156">
    <property type="entry name" value="REC"/>
    <property type="match status" value="1"/>
</dbReference>
<proteinExistence type="predicted"/>
<dbReference type="SUPFAM" id="SSF52172">
    <property type="entry name" value="CheY-like"/>
    <property type="match status" value="1"/>
</dbReference>
<dbReference type="RefSeq" id="WP_051431887.1">
    <property type="nucleotide sequence ID" value="NZ_NRRE01000011.1"/>
</dbReference>
<keyword evidence="1 2" id="KW-0597">Phosphoprotein</keyword>
<dbReference type="EMBL" id="NRRE01000011">
    <property type="protein sequence ID" value="MBK1696204.1"/>
    <property type="molecule type" value="Genomic_DNA"/>
</dbReference>
<evidence type="ECO:0000259" key="4">
    <source>
        <dbReference type="PROSITE" id="PS50110"/>
    </source>
</evidence>
<dbReference type="SMART" id="SM00448">
    <property type="entry name" value="REC"/>
    <property type="match status" value="1"/>
</dbReference>